<accession>A0A645GZM9</accession>
<dbReference type="EMBL" id="VSSQ01084180">
    <property type="protein sequence ID" value="MPN32265.1"/>
    <property type="molecule type" value="Genomic_DNA"/>
</dbReference>
<dbReference type="Pfam" id="PF05164">
    <property type="entry name" value="ZapA"/>
    <property type="match status" value="1"/>
</dbReference>
<dbReference type="InterPro" id="IPR036192">
    <property type="entry name" value="Cell_div_ZapA-like_sf"/>
</dbReference>
<evidence type="ECO:0000256" key="5">
    <source>
        <dbReference type="ARBA" id="ARBA00023210"/>
    </source>
</evidence>
<dbReference type="GO" id="GO:0043093">
    <property type="term" value="P:FtsZ-dependent cytokinesis"/>
    <property type="evidence" value="ECO:0007669"/>
    <property type="project" value="TreeGrafter"/>
</dbReference>
<dbReference type="GO" id="GO:0032153">
    <property type="term" value="C:cell division site"/>
    <property type="evidence" value="ECO:0007669"/>
    <property type="project" value="TreeGrafter"/>
</dbReference>
<evidence type="ECO:0000256" key="3">
    <source>
        <dbReference type="ARBA" id="ARBA00022490"/>
    </source>
</evidence>
<dbReference type="GO" id="GO:0000917">
    <property type="term" value="P:division septum assembly"/>
    <property type="evidence" value="ECO:0007669"/>
    <property type="project" value="UniProtKB-KW"/>
</dbReference>
<comment type="caution">
    <text evidence="11">The sequence shown here is derived from an EMBL/GenBank/DDBJ whole genome shotgun (WGS) entry which is preliminary data.</text>
</comment>
<dbReference type="AlphaFoldDB" id="A0A645GZM9"/>
<proteinExistence type="predicted"/>
<feature type="region of interest" description="Disordered" evidence="10">
    <location>
        <begin position="107"/>
        <end position="130"/>
    </location>
</feature>
<dbReference type="GO" id="GO:0000921">
    <property type="term" value="P:septin ring assembly"/>
    <property type="evidence" value="ECO:0007669"/>
    <property type="project" value="TreeGrafter"/>
</dbReference>
<dbReference type="PANTHER" id="PTHR34981">
    <property type="entry name" value="CELL DIVISION PROTEIN ZAPA"/>
    <property type="match status" value="1"/>
</dbReference>
<comment type="subcellular location">
    <subcellularLocation>
        <location evidence="1">Cytoplasm</location>
    </subcellularLocation>
</comment>
<evidence type="ECO:0000256" key="2">
    <source>
        <dbReference type="ARBA" id="ARBA00015195"/>
    </source>
</evidence>
<evidence type="ECO:0000256" key="10">
    <source>
        <dbReference type="SAM" id="MobiDB-lite"/>
    </source>
</evidence>
<dbReference type="GO" id="GO:0030428">
    <property type="term" value="C:cell septum"/>
    <property type="evidence" value="ECO:0007669"/>
    <property type="project" value="TreeGrafter"/>
</dbReference>
<evidence type="ECO:0000313" key="11">
    <source>
        <dbReference type="EMBL" id="MPN32265.1"/>
    </source>
</evidence>
<comment type="function">
    <text evidence="7">Activator of cell division through the inhibition of FtsZ GTPase activity, therefore promoting FtsZ assembly into bundles of protofilaments necessary for the formation of the division Z ring. It is recruited early at mid-cell but it is not essential for cell division.</text>
</comment>
<feature type="compositionally biased region" description="Polar residues" evidence="10">
    <location>
        <begin position="117"/>
        <end position="130"/>
    </location>
</feature>
<dbReference type="SUPFAM" id="SSF102829">
    <property type="entry name" value="Cell division protein ZapA-like"/>
    <property type="match status" value="1"/>
</dbReference>
<evidence type="ECO:0000256" key="8">
    <source>
        <dbReference type="ARBA" id="ARBA00026068"/>
    </source>
</evidence>
<keyword evidence="3" id="KW-0963">Cytoplasm</keyword>
<keyword evidence="6" id="KW-0131">Cell cycle</keyword>
<keyword evidence="4 11" id="KW-0132">Cell division</keyword>
<reference evidence="11" key="1">
    <citation type="submission" date="2019-08" db="EMBL/GenBank/DDBJ databases">
        <authorList>
            <person name="Kucharzyk K."/>
            <person name="Murdoch R.W."/>
            <person name="Higgins S."/>
            <person name="Loffler F."/>
        </authorList>
    </citation>
    <scope>NUCLEOTIDE SEQUENCE</scope>
</reference>
<gene>
    <name evidence="11" type="primary">zapA_8</name>
    <name evidence="11" type="ORF">SDC9_179743</name>
</gene>
<dbReference type="Gene3D" id="6.10.250.790">
    <property type="match status" value="1"/>
</dbReference>
<name>A0A645GZM9_9ZZZZ</name>
<dbReference type="GO" id="GO:0005829">
    <property type="term" value="C:cytosol"/>
    <property type="evidence" value="ECO:0007669"/>
    <property type="project" value="TreeGrafter"/>
</dbReference>
<protein>
    <recommendedName>
        <fullName evidence="2">Cell division protein ZapA</fullName>
    </recommendedName>
    <alternativeName>
        <fullName evidence="9">Z ring-associated protein ZapA</fullName>
    </alternativeName>
</protein>
<evidence type="ECO:0000256" key="4">
    <source>
        <dbReference type="ARBA" id="ARBA00022618"/>
    </source>
</evidence>
<keyword evidence="5" id="KW-0717">Septation</keyword>
<organism evidence="11">
    <name type="scientific">bioreactor metagenome</name>
    <dbReference type="NCBI Taxonomy" id="1076179"/>
    <lineage>
        <taxon>unclassified sequences</taxon>
        <taxon>metagenomes</taxon>
        <taxon>ecological metagenomes</taxon>
    </lineage>
</organism>
<evidence type="ECO:0000256" key="7">
    <source>
        <dbReference type="ARBA" id="ARBA00024910"/>
    </source>
</evidence>
<evidence type="ECO:0000256" key="1">
    <source>
        <dbReference type="ARBA" id="ARBA00004496"/>
    </source>
</evidence>
<evidence type="ECO:0000256" key="9">
    <source>
        <dbReference type="ARBA" id="ARBA00033158"/>
    </source>
</evidence>
<comment type="subunit">
    <text evidence="8">Homodimer. Interacts with FtsZ.</text>
</comment>
<sequence>MASKNRIRLNICGTDYMITSDEPEAYVRELGNELDRTMRSMMNNDSRVSTTMAAVLTAITLADEARKATASADNLRSQIKDYLTDNARARSEAEEARREADRLRRELDELRKRNASGYPNNNSGYQNGNR</sequence>
<dbReference type="InterPro" id="IPR007838">
    <property type="entry name" value="Cell_div_ZapA-like"/>
</dbReference>
<dbReference type="PANTHER" id="PTHR34981:SF1">
    <property type="entry name" value="CELL DIVISION PROTEIN ZAPA"/>
    <property type="match status" value="1"/>
</dbReference>
<evidence type="ECO:0000256" key="6">
    <source>
        <dbReference type="ARBA" id="ARBA00023306"/>
    </source>
</evidence>
<dbReference type="InterPro" id="IPR053712">
    <property type="entry name" value="Bac_CellDiv_Activator"/>
</dbReference>